<dbReference type="Gene3D" id="3.90.1150.10">
    <property type="entry name" value="Aspartate Aminotransferase, domain 1"/>
    <property type="match status" value="1"/>
</dbReference>
<dbReference type="InterPro" id="IPR015422">
    <property type="entry name" value="PyrdxlP-dep_Trfase_small"/>
</dbReference>
<name>A0ABV3CC96_9ACTN</name>
<dbReference type="Gene3D" id="3.40.640.10">
    <property type="entry name" value="Type I PLP-dependent aspartate aminotransferase-like (Major domain)"/>
    <property type="match status" value="1"/>
</dbReference>
<evidence type="ECO:0000313" key="4">
    <source>
        <dbReference type="Proteomes" id="UP001551329"/>
    </source>
</evidence>
<keyword evidence="3" id="KW-0808">Transferase</keyword>
<keyword evidence="4" id="KW-1185">Reference proteome</keyword>
<dbReference type="InterPro" id="IPR015424">
    <property type="entry name" value="PyrdxlP-dep_Trfase"/>
</dbReference>
<gene>
    <name evidence="3" type="ORF">AB0A88_18480</name>
</gene>
<accession>A0ABV3CC96</accession>
<dbReference type="PANTHER" id="PTHR43586:SF15">
    <property type="entry name" value="BLR3095 PROTEIN"/>
    <property type="match status" value="1"/>
</dbReference>
<dbReference type="InterPro" id="IPR015421">
    <property type="entry name" value="PyrdxlP-dep_Trfase_major"/>
</dbReference>
<dbReference type="RefSeq" id="WP_358473354.1">
    <property type="nucleotide sequence ID" value="NZ_JBEZAE010000011.1"/>
</dbReference>
<feature type="region of interest" description="Disordered" evidence="1">
    <location>
        <begin position="1"/>
        <end position="45"/>
    </location>
</feature>
<feature type="domain" description="Aminotransferase class V" evidence="2">
    <location>
        <begin position="79"/>
        <end position="369"/>
    </location>
</feature>
<evidence type="ECO:0000259" key="2">
    <source>
        <dbReference type="Pfam" id="PF00266"/>
    </source>
</evidence>
<evidence type="ECO:0000256" key="1">
    <source>
        <dbReference type="SAM" id="MobiDB-lite"/>
    </source>
</evidence>
<feature type="compositionally biased region" description="Basic and acidic residues" evidence="1">
    <location>
        <begin position="1"/>
        <end position="11"/>
    </location>
</feature>
<dbReference type="PANTHER" id="PTHR43586">
    <property type="entry name" value="CYSTEINE DESULFURASE"/>
    <property type="match status" value="1"/>
</dbReference>
<sequence>MNDQIHPRAPESDLAAPGSTDLAAPEPADRTVSDPAPARGPRAGYLDHARVGPLSRRAAAAFVAAAGLATRSDPADLDRLFALSDAARSSAARLLDARPHEIALAPSTSNGLFTVAAALQEPGTVLVPRGEFPANVYPWLRFAGRGGPAVRLVDPDGRRHITADLLRRNLTPDVTALTVSAVDSLTGHVAPLAALKEVLGPDRLLVVDAIQGLGAVPLEADAADVLVSGGQKWLRAGWGAALLLIRDRCADHLAPGLGGWAGVTEPFAARHPAPPLPGAAAHLATNPDFPAAAAIGAAVDELLAEGGPAATGARIRATLAELLDRARQAGAEILLDGLGPRERAGIGTFRLPGHDPVTVHRTLEAAGVITTRRDEWIRLSPHSSTPAAAVELFAEALHTLTTGDTRPGSTRTDNTRPSDTLTLQEPTCPTT</sequence>
<dbReference type="Proteomes" id="UP001551329">
    <property type="component" value="Unassembled WGS sequence"/>
</dbReference>
<dbReference type="InterPro" id="IPR000192">
    <property type="entry name" value="Aminotrans_V_dom"/>
</dbReference>
<organism evidence="3 4">
    <name type="scientific">Streptomyces narbonensis</name>
    <dbReference type="NCBI Taxonomy" id="67333"/>
    <lineage>
        <taxon>Bacteria</taxon>
        <taxon>Bacillati</taxon>
        <taxon>Actinomycetota</taxon>
        <taxon>Actinomycetes</taxon>
        <taxon>Kitasatosporales</taxon>
        <taxon>Streptomycetaceae</taxon>
        <taxon>Streptomyces</taxon>
    </lineage>
</organism>
<evidence type="ECO:0000313" key="3">
    <source>
        <dbReference type="EMBL" id="MEU7072113.1"/>
    </source>
</evidence>
<dbReference type="EMBL" id="JBEZAE010000011">
    <property type="protein sequence ID" value="MEU7072113.1"/>
    <property type="molecule type" value="Genomic_DNA"/>
</dbReference>
<feature type="region of interest" description="Disordered" evidence="1">
    <location>
        <begin position="400"/>
        <end position="431"/>
    </location>
</feature>
<proteinExistence type="predicted"/>
<protein>
    <submittedName>
        <fullName evidence="3">Aminotransferase class V-fold PLP-dependent enzyme</fullName>
    </submittedName>
</protein>
<keyword evidence="3" id="KW-0032">Aminotransferase</keyword>
<dbReference type="Pfam" id="PF00266">
    <property type="entry name" value="Aminotran_5"/>
    <property type="match status" value="1"/>
</dbReference>
<dbReference type="SUPFAM" id="SSF53383">
    <property type="entry name" value="PLP-dependent transferases"/>
    <property type="match status" value="1"/>
</dbReference>
<comment type="caution">
    <text evidence="3">The sequence shown here is derived from an EMBL/GenBank/DDBJ whole genome shotgun (WGS) entry which is preliminary data.</text>
</comment>
<reference evidence="3 4" key="1">
    <citation type="submission" date="2024-06" db="EMBL/GenBank/DDBJ databases">
        <title>The Natural Products Discovery Center: Release of the First 8490 Sequenced Strains for Exploring Actinobacteria Biosynthetic Diversity.</title>
        <authorList>
            <person name="Kalkreuter E."/>
            <person name="Kautsar S.A."/>
            <person name="Yang D."/>
            <person name="Bader C.D."/>
            <person name="Teijaro C.N."/>
            <person name="Fluegel L."/>
            <person name="Davis C.M."/>
            <person name="Simpson J.R."/>
            <person name="Lauterbach L."/>
            <person name="Steele A.D."/>
            <person name="Gui C."/>
            <person name="Meng S."/>
            <person name="Li G."/>
            <person name="Viehrig K."/>
            <person name="Ye F."/>
            <person name="Su P."/>
            <person name="Kiefer A.F."/>
            <person name="Nichols A."/>
            <person name="Cepeda A.J."/>
            <person name="Yan W."/>
            <person name="Fan B."/>
            <person name="Jiang Y."/>
            <person name="Adhikari A."/>
            <person name="Zheng C.-J."/>
            <person name="Schuster L."/>
            <person name="Cowan T.M."/>
            <person name="Smanski M.J."/>
            <person name="Chevrette M.G."/>
            <person name="De Carvalho L.P.S."/>
            <person name="Shen B."/>
        </authorList>
    </citation>
    <scope>NUCLEOTIDE SEQUENCE [LARGE SCALE GENOMIC DNA]</scope>
    <source>
        <strain evidence="3 4">NPDC045974</strain>
    </source>
</reference>
<dbReference type="GO" id="GO:0008483">
    <property type="term" value="F:transaminase activity"/>
    <property type="evidence" value="ECO:0007669"/>
    <property type="project" value="UniProtKB-KW"/>
</dbReference>